<feature type="domain" description="Type 4 fimbrial biogenesis protein PilX N-terminal" evidence="1">
    <location>
        <begin position="13"/>
        <end position="63"/>
    </location>
</feature>
<dbReference type="AlphaFoldDB" id="A0A972JAQ3"/>
<sequence>MNQSCFAPPRMQRGTVLIVALIVLLLLTMLGLSSMRSTTLEERMAGNLRDQNLSFQAAESALREGEDFARLLANRVLLSGATDLASPATWNGNNPTGTYDINTGLNPPLAANPVYHVGPPGFVRIGVGAGEPQYYCIYRVTARGVGLVDTTTTILQSTIGLFEAIDDC</sequence>
<comment type="caution">
    <text evidence="2">The sequence shown here is derived from an EMBL/GenBank/DDBJ whole genome shotgun (WGS) entry which is preliminary data.</text>
</comment>
<keyword evidence="3" id="KW-1185">Reference proteome</keyword>
<dbReference type="Proteomes" id="UP000599523">
    <property type="component" value="Unassembled WGS sequence"/>
</dbReference>
<evidence type="ECO:0000259" key="1">
    <source>
        <dbReference type="Pfam" id="PF14341"/>
    </source>
</evidence>
<evidence type="ECO:0000313" key="3">
    <source>
        <dbReference type="Proteomes" id="UP000599523"/>
    </source>
</evidence>
<evidence type="ECO:0000313" key="2">
    <source>
        <dbReference type="EMBL" id="NMG03323.1"/>
    </source>
</evidence>
<name>A0A972JAQ3_9RHOO</name>
<proteinExistence type="predicted"/>
<gene>
    <name evidence="2" type="ORF">GPA21_10090</name>
</gene>
<organism evidence="2 3">
    <name type="scientific">Azoarcus taiwanensis</name>
    <dbReference type="NCBI Taxonomy" id="666964"/>
    <lineage>
        <taxon>Bacteria</taxon>
        <taxon>Pseudomonadati</taxon>
        <taxon>Pseudomonadota</taxon>
        <taxon>Betaproteobacteria</taxon>
        <taxon>Rhodocyclales</taxon>
        <taxon>Zoogloeaceae</taxon>
        <taxon>Azoarcus</taxon>
    </lineage>
</organism>
<reference evidence="2" key="1">
    <citation type="submission" date="2019-12" db="EMBL/GenBank/DDBJ databases">
        <title>Comparative genomics gives insights into the taxonomy of the Azoarcus-Aromatoleum group and reveals separate origins of nif in the plant-associated Azoarcus and non-plant-associated Aromatoleum sub-groups.</title>
        <authorList>
            <person name="Lafos M."/>
            <person name="Maluk M."/>
            <person name="Batista M."/>
            <person name="Junghare M."/>
            <person name="Carmona M."/>
            <person name="Faoro H."/>
            <person name="Cruz L.M."/>
            <person name="Battistoni F."/>
            <person name="De Souza E."/>
            <person name="Pedrosa F."/>
            <person name="Chen W.-M."/>
            <person name="Poole P.S."/>
            <person name="Dixon R.A."/>
            <person name="James E.K."/>
        </authorList>
    </citation>
    <scope>NUCLEOTIDE SEQUENCE</scope>
    <source>
        <strain evidence="2">NSC3</strain>
    </source>
</reference>
<accession>A0A972JAQ3</accession>
<dbReference type="EMBL" id="WTVM01000051">
    <property type="protein sequence ID" value="NMG03323.1"/>
    <property type="molecule type" value="Genomic_DNA"/>
</dbReference>
<protein>
    <submittedName>
        <fullName evidence="2">Pilus assembly protein PilX</fullName>
    </submittedName>
</protein>
<dbReference type="Pfam" id="PF14341">
    <property type="entry name" value="PilX_N"/>
    <property type="match status" value="1"/>
</dbReference>
<dbReference type="InterPro" id="IPR025746">
    <property type="entry name" value="PilX_N_dom"/>
</dbReference>